<evidence type="ECO:0000313" key="3">
    <source>
        <dbReference type="Proteomes" id="UP000588806"/>
    </source>
</evidence>
<keyword evidence="1" id="KW-0175">Coiled coil</keyword>
<proteinExistence type="predicted"/>
<comment type="caution">
    <text evidence="2">The sequence shown here is derived from an EMBL/GenBank/DDBJ whole genome shotgun (WGS) entry which is preliminary data.</text>
</comment>
<dbReference type="EMBL" id="JABFHI010000002">
    <property type="protein sequence ID" value="NOG31621.1"/>
    <property type="molecule type" value="Genomic_DNA"/>
</dbReference>
<dbReference type="Proteomes" id="UP000588806">
    <property type="component" value="Unassembled WGS sequence"/>
</dbReference>
<reference evidence="2 3" key="2">
    <citation type="submission" date="2020-06" db="EMBL/GenBank/DDBJ databases">
        <title>Halomonas songnenensis sp. nov., a moderately halophilic bacterium isolated from saline and alkaline soils.</title>
        <authorList>
            <person name="Jiang J."/>
            <person name="Pan Y."/>
        </authorList>
    </citation>
    <scope>NUCLEOTIDE SEQUENCE [LARGE SCALE GENOMIC DNA]</scope>
    <source>
        <strain evidence="2 3">TBZ9</strain>
    </source>
</reference>
<evidence type="ECO:0000256" key="1">
    <source>
        <dbReference type="SAM" id="Coils"/>
    </source>
</evidence>
<evidence type="ECO:0000313" key="2">
    <source>
        <dbReference type="EMBL" id="NOG31621.1"/>
    </source>
</evidence>
<accession>A0A7Y3XAU8</accession>
<sequence>MEKDLVKRAHDAFNQGDYKAAKELYSKAAQQYGEKLFDINIALCEQSIAAGEGEKPPGIKQVLESKEIQQLNEQIADLKRQLQEKDANINERFEELAILTRMLEERNNPTSA</sequence>
<organism evidence="2 3">
    <name type="scientific">Vreelandella azerica</name>
    <dbReference type="NCBI Taxonomy" id="2732867"/>
    <lineage>
        <taxon>Bacteria</taxon>
        <taxon>Pseudomonadati</taxon>
        <taxon>Pseudomonadota</taxon>
        <taxon>Gammaproteobacteria</taxon>
        <taxon>Oceanospirillales</taxon>
        <taxon>Halomonadaceae</taxon>
        <taxon>Vreelandella</taxon>
    </lineage>
</organism>
<gene>
    <name evidence="2" type="ORF">HLB35_07290</name>
</gene>
<feature type="coiled-coil region" evidence="1">
    <location>
        <begin position="61"/>
        <end position="95"/>
    </location>
</feature>
<dbReference type="AlphaFoldDB" id="A0A7Y3XAU8"/>
<keyword evidence="3" id="KW-1185">Reference proteome</keyword>
<protein>
    <submittedName>
        <fullName evidence="2">Uncharacterized protein</fullName>
    </submittedName>
</protein>
<dbReference type="RefSeq" id="WP_171702057.1">
    <property type="nucleotide sequence ID" value="NZ_JABFHI010000002.1"/>
</dbReference>
<reference evidence="2 3" key="1">
    <citation type="submission" date="2020-05" db="EMBL/GenBank/DDBJ databases">
        <authorList>
            <person name="Ruan W."/>
            <person name="Jeon C.O."/>
            <person name="Chun B.H."/>
        </authorList>
    </citation>
    <scope>NUCLEOTIDE SEQUENCE [LARGE SCALE GENOMIC DNA]</scope>
    <source>
        <strain evidence="2 3">TBZ9</strain>
    </source>
</reference>
<name>A0A7Y3XAU8_9GAMM</name>